<dbReference type="SUPFAM" id="SSF56601">
    <property type="entry name" value="beta-lactamase/transpeptidase-like"/>
    <property type="match status" value="1"/>
</dbReference>
<dbReference type="Gene3D" id="3.40.710.10">
    <property type="entry name" value="DD-peptidase/beta-lactamase superfamily"/>
    <property type="match status" value="1"/>
</dbReference>
<organism evidence="1 2">
    <name type="scientific">Epilithonimonas hispanica</name>
    <dbReference type="NCBI Taxonomy" id="358687"/>
    <lineage>
        <taxon>Bacteria</taxon>
        <taxon>Pseudomonadati</taxon>
        <taxon>Bacteroidota</taxon>
        <taxon>Flavobacteriia</taxon>
        <taxon>Flavobacteriales</taxon>
        <taxon>Weeksellaceae</taxon>
        <taxon>Chryseobacterium group</taxon>
        <taxon>Epilithonimonas</taxon>
    </lineage>
</organism>
<evidence type="ECO:0000313" key="1">
    <source>
        <dbReference type="EMBL" id="REC72133.1"/>
    </source>
</evidence>
<reference evidence="1 2" key="1">
    <citation type="journal article" date="2006" name="Int. J. Syst. Evol. Microbiol.">
        <title>Chryseobacterium hispanicum sp. nov., isolated from the drinking water distribution system of Sevilla, Spain.</title>
        <authorList>
            <person name="Gallego V."/>
            <person name="Garcia M.T."/>
            <person name="Ventosa A."/>
        </authorList>
    </citation>
    <scope>NUCLEOTIDE SEQUENCE [LARGE SCALE GENOMIC DNA]</scope>
    <source>
        <strain evidence="1 2">KCTC 22104</strain>
    </source>
</reference>
<dbReference type="RefSeq" id="WP_116033160.1">
    <property type="nucleotide sequence ID" value="NZ_JBHLVV010000085.1"/>
</dbReference>
<evidence type="ECO:0000313" key="2">
    <source>
        <dbReference type="Proteomes" id="UP000256326"/>
    </source>
</evidence>
<protein>
    <recommendedName>
        <fullName evidence="3">Beta-lactamase</fullName>
    </recommendedName>
</protein>
<dbReference type="EMBL" id="QNUG01000006">
    <property type="protein sequence ID" value="REC72133.1"/>
    <property type="molecule type" value="Genomic_DNA"/>
</dbReference>
<name>A0A3D9D2A9_9FLAO</name>
<sequence length="114" mass="12908">MNLFINALFDGKFLKKETLDKMLPNPKKPMNFGLGIMAVPFYNQVSFEHGGDSAGSHAITSYNTKEDYSVSMIINGEKYHHNEFGAGILSMIYDADYTYPKFGNDGKIYNYTKK</sequence>
<comment type="caution">
    <text evidence="1">The sequence shown here is derived from an EMBL/GenBank/DDBJ whole genome shotgun (WGS) entry which is preliminary data.</text>
</comment>
<proteinExistence type="predicted"/>
<accession>A0A3D9D2A9</accession>
<keyword evidence="2" id="KW-1185">Reference proteome</keyword>
<evidence type="ECO:0008006" key="3">
    <source>
        <dbReference type="Google" id="ProtNLM"/>
    </source>
</evidence>
<dbReference type="InterPro" id="IPR012338">
    <property type="entry name" value="Beta-lactam/transpept-like"/>
</dbReference>
<dbReference type="Proteomes" id="UP000256326">
    <property type="component" value="Unassembled WGS sequence"/>
</dbReference>
<dbReference type="AlphaFoldDB" id="A0A3D9D2A9"/>
<gene>
    <name evidence="1" type="ORF">DRF58_04070</name>
</gene>